<dbReference type="OrthoDB" id="2266637at2759"/>
<keyword evidence="2" id="KW-1185">Reference proteome</keyword>
<reference evidence="1 2" key="1">
    <citation type="journal article" date="2019" name="Commun. Biol.">
        <title>The bagworm genome reveals a unique fibroin gene that provides high tensile strength.</title>
        <authorList>
            <person name="Kono N."/>
            <person name="Nakamura H."/>
            <person name="Ohtoshi R."/>
            <person name="Tomita M."/>
            <person name="Numata K."/>
            <person name="Arakawa K."/>
        </authorList>
    </citation>
    <scope>NUCLEOTIDE SEQUENCE [LARGE SCALE GENOMIC DNA]</scope>
</reference>
<proteinExistence type="predicted"/>
<protein>
    <submittedName>
        <fullName evidence="1">Uncharacterized protein</fullName>
    </submittedName>
</protein>
<gene>
    <name evidence="1" type="ORF">EVAR_48043_1</name>
</gene>
<name>A0A4C1XH03_EUMVA</name>
<dbReference type="Proteomes" id="UP000299102">
    <property type="component" value="Unassembled WGS sequence"/>
</dbReference>
<evidence type="ECO:0000313" key="2">
    <source>
        <dbReference type="Proteomes" id="UP000299102"/>
    </source>
</evidence>
<organism evidence="1 2">
    <name type="scientific">Eumeta variegata</name>
    <name type="common">Bagworm moth</name>
    <name type="synonym">Eumeta japonica</name>
    <dbReference type="NCBI Taxonomy" id="151549"/>
    <lineage>
        <taxon>Eukaryota</taxon>
        <taxon>Metazoa</taxon>
        <taxon>Ecdysozoa</taxon>
        <taxon>Arthropoda</taxon>
        <taxon>Hexapoda</taxon>
        <taxon>Insecta</taxon>
        <taxon>Pterygota</taxon>
        <taxon>Neoptera</taxon>
        <taxon>Endopterygota</taxon>
        <taxon>Lepidoptera</taxon>
        <taxon>Glossata</taxon>
        <taxon>Ditrysia</taxon>
        <taxon>Tineoidea</taxon>
        <taxon>Psychidae</taxon>
        <taxon>Oiketicinae</taxon>
        <taxon>Eumeta</taxon>
    </lineage>
</organism>
<dbReference type="EMBL" id="BGZK01000847">
    <property type="protein sequence ID" value="GBP62698.1"/>
    <property type="molecule type" value="Genomic_DNA"/>
</dbReference>
<comment type="caution">
    <text evidence="1">The sequence shown here is derived from an EMBL/GenBank/DDBJ whole genome shotgun (WGS) entry which is preliminary data.</text>
</comment>
<accession>A0A4C1XH03</accession>
<evidence type="ECO:0000313" key="1">
    <source>
        <dbReference type="EMBL" id="GBP62698.1"/>
    </source>
</evidence>
<sequence length="209" mass="24190">MSVSKKGKTLNSQARELICLVYSFMHEEFLEARKKPFTKEYFGRILERTSRATGVCRTTIRSILREKDRLKAEAAQAAIDDPSTSVDVRLKTPERSGRPKKSLPMDIDEYDIQYINYSIRKYYDEHKKTPRLTELLNTLKQELGYKGGKESLRRTLDILGLIRNKKIIYKEIFKEEEKMAAGEDVFAELMSPNMMLTDEKDPLANVVAN</sequence>
<dbReference type="AlphaFoldDB" id="A0A4C1XH03"/>